<name>A0A1S6HU17_9GAMM</name>
<dbReference type="AlphaFoldDB" id="A0A1S6HU17"/>
<protein>
    <submittedName>
        <fullName evidence="2">Uncharacterized protein</fullName>
    </submittedName>
</protein>
<keyword evidence="1" id="KW-1133">Transmembrane helix</keyword>
<keyword evidence="1" id="KW-0812">Transmembrane</keyword>
<proteinExistence type="predicted"/>
<reference evidence="2 3" key="1">
    <citation type="submission" date="2016-03" db="EMBL/GenBank/DDBJ databases">
        <title>Complete genome sequence of Shewanella psychrophila WP2, a deep sea bacterium isolated from west Pacific sediment.</title>
        <authorList>
            <person name="Xu G."/>
            <person name="Jian H."/>
        </authorList>
    </citation>
    <scope>NUCLEOTIDE SEQUENCE [LARGE SCALE GENOMIC DNA]</scope>
    <source>
        <strain evidence="2 3">WP2</strain>
    </source>
</reference>
<evidence type="ECO:0000313" key="3">
    <source>
        <dbReference type="Proteomes" id="UP000189545"/>
    </source>
</evidence>
<accession>A0A1S6HU17</accession>
<feature type="transmembrane region" description="Helical" evidence="1">
    <location>
        <begin position="16"/>
        <end position="33"/>
    </location>
</feature>
<sequence>MITTIFESSDWLQYERLLVILTSLFIICSIFNYRNTKKFPWKILSLTAIAASTLITSRISALEFNSMLADLRNIEVINGLFHHGEYRFTDIASDSIDYREIRLNDRMIKLYHSGYMYSSRCYRKFFSSNNIAESSNLRMHIYWFEHNYIFNEKNHKLKTPCILKIEQRT</sequence>
<keyword evidence="1" id="KW-0472">Membrane</keyword>
<keyword evidence="3" id="KW-1185">Reference proteome</keyword>
<gene>
    <name evidence="2" type="ORF">Sps_03935</name>
</gene>
<dbReference type="Proteomes" id="UP000189545">
    <property type="component" value="Chromosome"/>
</dbReference>
<evidence type="ECO:0000256" key="1">
    <source>
        <dbReference type="SAM" id="Phobius"/>
    </source>
</evidence>
<organism evidence="2 3">
    <name type="scientific">Shewanella psychrophila</name>
    <dbReference type="NCBI Taxonomy" id="225848"/>
    <lineage>
        <taxon>Bacteria</taxon>
        <taxon>Pseudomonadati</taxon>
        <taxon>Pseudomonadota</taxon>
        <taxon>Gammaproteobacteria</taxon>
        <taxon>Alteromonadales</taxon>
        <taxon>Shewanellaceae</taxon>
        <taxon>Shewanella</taxon>
    </lineage>
</organism>
<dbReference type="KEGG" id="spsw:Sps_03935"/>
<dbReference type="EMBL" id="CP014782">
    <property type="protein sequence ID" value="AQS39050.1"/>
    <property type="molecule type" value="Genomic_DNA"/>
</dbReference>
<evidence type="ECO:0000313" key="2">
    <source>
        <dbReference type="EMBL" id="AQS39050.1"/>
    </source>
</evidence>